<organism evidence="2 3">
    <name type="scientific">Helobdella robusta</name>
    <name type="common">Californian leech</name>
    <dbReference type="NCBI Taxonomy" id="6412"/>
    <lineage>
        <taxon>Eukaryota</taxon>
        <taxon>Metazoa</taxon>
        <taxon>Spiralia</taxon>
        <taxon>Lophotrochozoa</taxon>
        <taxon>Annelida</taxon>
        <taxon>Clitellata</taxon>
        <taxon>Hirudinea</taxon>
        <taxon>Rhynchobdellida</taxon>
        <taxon>Glossiphoniidae</taxon>
        <taxon>Helobdella</taxon>
    </lineage>
</organism>
<reference evidence="1 3" key="2">
    <citation type="journal article" date="2013" name="Nature">
        <title>Insights into bilaterian evolution from three spiralian genomes.</title>
        <authorList>
            <person name="Simakov O."/>
            <person name="Marletaz F."/>
            <person name="Cho S.J."/>
            <person name="Edsinger-Gonzales E."/>
            <person name="Havlak P."/>
            <person name="Hellsten U."/>
            <person name="Kuo D.H."/>
            <person name="Larsson T."/>
            <person name="Lv J."/>
            <person name="Arendt D."/>
            <person name="Savage R."/>
            <person name="Osoegawa K."/>
            <person name="de Jong P."/>
            <person name="Grimwood J."/>
            <person name="Chapman J.A."/>
            <person name="Shapiro H."/>
            <person name="Aerts A."/>
            <person name="Otillar R.P."/>
            <person name="Terry A.Y."/>
            <person name="Boore J.L."/>
            <person name="Grigoriev I.V."/>
            <person name="Lindberg D.R."/>
            <person name="Seaver E.C."/>
            <person name="Weisblat D.A."/>
            <person name="Putnam N.H."/>
            <person name="Rokhsar D.S."/>
        </authorList>
    </citation>
    <scope>NUCLEOTIDE SEQUENCE</scope>
</reference>
<dbReference type="EMBL" id="AMQM01003261">
    <property type="status" value="NOT_ANNOTATED_CDS"/>
    <property type="molecule type" value="Genomic_DNA"/>
</dbReference>
<dbReference type="Proteomes" id="UP000015101">
    <property type="component" value="Unassembled WGS sequence"/>
</dbReference>
<evidence type="ECO:0000313" key="2">
    <source>
        <dbReference type="EnsemblMetazoa" id="HelroP169329"/>
    </source>
</evidence>
<proteinExistence type="predicted"/>
<dbReference type="RefSeq" id="XP_009013407.1">
    <property type="nucleotide sequence ID" value="XM_009015159.1"/>
</dbReference>
<reference evidence="3" key="1">
    <citation type="submission" date="2012-12" db="EMBL/GenBank/DDBJ databases">
        <authorList>
            <person name="Hellsten U."/>
            <person name="Grimwood J."/>
            <person name="Chapman J.A."/>
            <person name="Shapiro H."/>
            <person name="Aerts A."/>
            <person name="Otillar R.P."/>
            <person name="Terry A.Y."/>
            <person name="Boore J.L."/>
            <person name="Simakov O."/>
            <person name="Marletaz F."/>
            <person name="Cho S.-J."/>
            <person name="Edsinger-Gonzales E."/>
            <person name="Havlak P."/>
            <person name="Kuo D.-H."/>
            <person name="Larsson T."/>
            <person name="Lv J."/>
            <person name="Arendt D."/>
            <person name="Savage R."/>
            <person name="Osoegawa K."/>
            <person name="de Jong P."/>
            <person name="Lindberg D.R."/>
            <person name="Seaver E.C."/>
            <person name="Weisblat D.A."/>
            <person name="Putnam N.H."/>
            <person name="Grigoriev I.V."/>
            <person name="Rokhsar D.S."/>
        </authorList>
    </citation>
    <scope>NUCLEOTIDE SEQUENCE</scope>
</reference>
<dbReference type="CTD" id="20202776"/>
<keyword evidence="3" id="KW-1185">Reference proteome</keyword>
<dbReference type="HOGENOM" id="CLU_2239442_0_0_1"/>
<gene>
    <name evidence="2" type="primary">20202776</name>
    <name evidence="1" type="ORF">HELRODRAFT_169329</name>
</gene>
<dbReference type="KEGG" id="hro:HELRODRAFT_169329"/>
<dbReference type="GeneID" id="20202776"/>
<dbReference type="AlphaFoldDB" id="T1F1S6"/>
<dbReference type="EMBL" id="KB096080">
    <property type="protein sequence ID" value="ESO08477.1"/>
    <property type="molecule type" value="Genomic_DNA"/>
</dbReference>
<name>T1F1S6_HELRO</name>
<sequence length="105" mass="12321">MLQEQGKGRVSICSTWNRTNRLLKILVQKNTIHINVNSLQLFEETTNTWHKKAIEGIKREEASHLRCFYDAACTRNCRETMCPRLYRSPHRHASLPSRHSLANFQ</sequence>
<reference evidence="2" key="3">
    <citation type="submission" date="2015-06" db="UniProtKB">
        <authorList>
            <consortium name="EnsemblMetazoa"/>
        </authorList>
    </citation>
    <scope>IDENTIFICATION</scope>
</reference>
<protein>
    <submittedName>
        <fullName evidence="1 2">Uncharacterized protein</fullName>
    </submittedName>
</protein>
<evidence type="ECO:0000313" key="1">
    <source>
        <dbReference type="EMBL" id="ESO08477.1"/>
    </source>
</evidence>
<dbReference type="EnsemblMetazoa" id="HelroT169329">
    <property type="protein sequence ID" value="HelroP169329"/>
    <property type="gene ID" value="HelroG169329"/>
</dbReference>
<evidence type="ECO:0000313" key="3">
    <source>
        <dbReference type="Proteomes" id="UP000015101"/>
    </source>
</evidence>
<accession>T1F1S6</accession>
<dbReference type="InParanoid" id="T1F1S6"/>